<evidence type="ECO:0008006" key="14">
    <source>
        <dbReference type="Google" id="ProtNLM"/>
    </source>
</evidence>
<keyword evidence="4" id="KW-0349">Heme</keyword>
<evidence type="ECO:0000256" key="2">
    <source>
        <dbReference type="ARBA" id="ARBA00004167"/>
    </source>
</evidence>
<evidence type="ECO:0000256" key="11">
    <source>
        <dbReference type="ARBA" id="ARBA00023136"/>
    </source>
</evidence>
<evidence type="ECO:0000313" key="12">
    <source>
        <dbReference type="EMBL" id="KAG5635495.1"/>
    </source>
</evidence>
<accession>A0A9P7FQM5</accession>
<reference evidence="12" key="2">
    <citation type="submission" date="2021-10" db="EMBL/GenBank/DDBJ databases">
        <title>Phylogenomics reveals ancestral predisposition of the termite-cultivated fungus Termitomyces towards a domesticated lifestyle.</title>
        <authorList>
            <person name="Auxier B."/>
            <person name="Grum-Grzhimaylo A."/>
            <person name="Cardenas M.E."/>
            <person name="Lodge J.D."/>
            <person name="Laessoe T."/>
            <person name="Pedersen O."/>
            <person name="Smith M.E."/>
            <person name="Kuyper T.W."/>
            <person name="Franco-Molano E.A."/>
            <person name="Baroni T.J."/>
            <person name="Aanen D.K."/>
        </authorList>
    </citation>
    <scope>NUCLEOTIDE SEQUENCE</scope>
    <source>
        <strain evidence="12">D49</strain>
    </source>
</reference>
<dbReference type="InterPro" id="IPR036396">
    <property type="entry name" value="Cyt_P450_sf"/>
</dbReference>
<keyword evidence="11" id="KW-0472">Membrane</keyword>
<dbReference type="SUPFAM" id="SSF48264">
    <property type="entry name" value="Cytochrome P450"/>
    <property type="match status" value="1"/>
</dbReference>
<dbReference type="OrthoDB" id="2789670at2759"/>
<dbReference type="GO" id="GO:0005506">
    <property type="term" value="F:iron ion binding"/>
    <property type="evidence" value="ECO:0007669"/>
    <property type="project" value="InterPro"/>
</dbReference>
<evidence type="ECO:0000256" key="7">
    <source>
        <dbReference type="ARBA" id="ARBA00022989"/>
    </source>
</evidence>
<dbReference type="Pfam" id="PF00067">
    <property type="entry name" value="p450"/>
    <property type="match status" value="1"/>
</dbReference>
<dbReference type="PANTHER" id="PTHR46300:SF2">
    <property type="entry name" value="CYTOCHROME P450 MONOOXYGENASE ALNH-RELATED"/>
    <property type="match status" value="1"/>
</dbReference>
<keyword evidence="13" id="KW-1185">Reference proteome</keyword>
<dbReference type="GO" id="GO:0020037">
    <property type="term" value="F:heme binding"/>
    <property type="evidence" value="ECO:0007669"/>
    <property type="project" value="InterPro"/>
</dbReference>
<evidence type="ECO:0000256" key="4">
    <source>
        <dbReference type="ARBA" id="ARBA00022617"/>
    </source>
</evidence>
<dbReference type="GO" id="GO:0016705">
    <property type="term" value="F:oxidoreductase activity, acting on paired donors, with incorporation or reduction of molecular oxygen"/>
    <property type="evidence" value="ECO:0007669"/>
    <property type="project" value="InterPro"/>
</dbReference>
<gene>
    <name evidence="12" type="ORF">H0H81_011030</name>
</gene>
<evidence type="ECO:0000256" key="8">
    <source>
        <dbReference type="ARBA" id="ARBA00023002"/>
    </source>
</evidence>
<dbReference type="PANTHER" id="PTHR46300">
    <property type="entry name" value="P450, PUTATIVE (EUROFUNG)-RELATED-RELATED"/>
    <property type="match status" value="1"/>
</dbReference>
<evidence type="ECO:0000256" key="1">
    <source>
        <dbReference type="ARBA" id="ARBA00001971"/>
    </source>
</evidence>
<keyword evidence="9" id="KW-0408">Iron</keyword>
<evidence type="ECO:0000256" key="6">
    <source>
        <dbReference type="ARBA" id="ARBA00022723"/>
    </source>
</evidence>
<dbReference type="GO" id="GO:0016020">
    <property type="term" value="C:membrane"/>
    <property type="evidence" value="ECO:0007669"/>
    <property type="project" value="UniProtKB-SubCell"/>
</dbReference>
<comment type="subcellular location">
    <subcellularLocation>
        <location evidence="2">Membrane</location>
        <topology evidence="2">Single-pass membrane protein</topology>
    </subcellularLocation>
</comment>
<evidence type="ECO:0000256" key="3">
    <source>
        <dbReference type="ARBA" id="ARBA00010617"/>
    </source>
</evidence>
<evidence type="ECO:0000256" key="5">
    <source>
        <dbReference type="ARBA" id="ARBA00022692"/>
    </source>
</evidence>
<dbReference type="GO" id="GO:0004497">
    <property type="term" value="F:monooxygenase activity"/>
    <property type="evidence" value="ECO:0007669"/>
    <property type="project" value="UniProtKB-KW"/>
</dbReference>
<dbReference type="AlphaFoldDB" id="A0A9P7FQM5"/>
<dbReference type="Gene3D" id="1.10.630.10">
    <property type="entry name" value="Cytochrome P450"/>
    <property type="match status" value="1"/>
</dbReference>
<organism evidence="12 13">
    <name type="scientific">Sphagnurus paluster</name>
    <dbReference type="NCBI Taxonomy" id="117069"/>
    <lineage>
        <taxon>Eukaryota</taxon>
        <taxon>Fungi</taxon>
        <taxon>Dikarya</taxon>
        <taxon>Basidiomycota</taxon>
        <taxon>Agaricomycotina</taxon>
        <taxon>Agaricomycetes</taxon>
        <taxon>Agaricomycetidae</taxon>
        <taxon>Agaricales</taxon>
        <taxon>Tricholomatineae</taxon>
        <taxon>Lyophyllaceae</taxon>
        <taxon>Sphagnurus</taxon>
    </lineage>
</organism>
<feature type="non-terminal residue" evidence="12">
    <location>
        <position position="1"/>
    </location>
</feature>
<dbReference type="InterPro" id="IPR001128">
    <property type="entry name" value="Cyt_P450"/>
</dbReference>
<reference evidence="12" key="1">
    <citation type="submission" date="2021-02" db="EMBL/GenBank/DDBJ databases">
        <authorList>
            <person name="Nieuwenhuis M."/>
            <person name="Van De Peppel L.J.J."/>
        </authorList>
    </citation>
    <scope>NUCLEOTIDE SEQUENCE</scope>
    <source>
        <strain evidence="12">D49</strain>
    </source>
</reference>
<keyword evidence="5" id="KW-0812">Transmembrane</keyword>
<comment type="similarity">
    <text evidence="3">Belongs to the cytochrome P450 family.</text>
</comment>
<keyword evidence="8" id="KW-0560">Oxidoreductase</keyword>
<keyword evidence="10" id="KW-0503">Monooxygenase</keyword>
<dbReference type="InterPro" id="IPR050364">
    <property type="entry name" value="Cytochrome_P450_fung"/>
</dbReference>
<protein>
    <recommendedName>
        <fullName evidence="14">Cytochrome P450</fullName>
    </recommendedName>
</protein>
<keyword evidence="7" id="KW-1133">Transmembrane helix</keyword>
<proteinExistence type="inferred from homology"/>
<evidence type="ECO:0000313" key="13">
    <source>
        <dbReference type="Proteomes" id="UP000717328"/>
    </source>
</evidence>
<keyword evidence="6" id="KW-0479">Metal-binding</keyword>
<dbReference type="Proteomes" id="UP000717328">
    <property type="component" value="Unassembled WGS sequence"/>
</dbReference>
<evidence type="ECO:0000256" key="9">
    <source>
        <dbReference type="ARBA" id="ARBA00023004"/>
    </source>
</evidence>
<evidence type="ECO:0000256" key="10">
    <source>
        <dbReference type="ARBA" id="ARBA00023033"/>
    </source>
</evidence>
<sequence>SFMDVAPVTDGQLMGQTHGTLLVFIMAMALNPDKQALAQAEIDRVVGAERLPVIADRPDLPYLGALIKETLRWYPVAPLGD</sequence>
<name>A0A9P7FQM5_9AGAR</name>
<dbReference type="EMBL" id="JABCKI010006077">
    <property type="protein sequence ID" value="KAG5635495.1"/>
    <property type="molecule type" value="Genomic_DNA"/>
</dbReference>
<comment type="cofactor">
    <cofactor evidence="1">
        <name>heme</name>
        <dbReference type="ChEBI" id="CHEBI:30413"/>
    </cofactor>
</comment>
<comment type="caution">
    <text evidence="12">The sequence shown here is derived from an EMBL/GenBank/DDBJ whole genome shotgun (WGS) entry which is preliminary data.</text>
</comment>